<sequence length="249" mass="25976">MDEQNGMISAPTNKGAGAPFEAGYAPACALIVLGVPVVLAFGGAGVTGMNVVIVALMTLFVICSPLRDGMAGHVIAAVAGVVALLVANTRQLAAFLFGVIACTQAHPCPITMPVWTRMAAWLASVGGLLVVLIVAAFVRQMARAERSHLIRSLSHTVLEGVSMIAVSGWYFVPDYMALPDEGGNNIVMIVSAAVVMLLTLALLVASRWWVAEADPDEHARAPWIGIIVLPTMFAGALVPVAGLLSIMIH</sequence>
<dbReference type="Proteomes" id="UP000216074">
    <property type="component" value="Unassembled WGS sequence"/>
</dbReference>
<proteinExistence type="predicted"/>
<feature type="transmembrane region" description="Helical" evidence="1">
    <location>
        <begin position="222"/>
        <end position="248"/>
    </location>
</feature>
<protein>
    <submittedName>
        <fullName evidence="2">Uncharacterized protein</fullName>
    </submittedName>
</protein>
<dbReference type="EMBL" id="MWWY01000021">
    <property type="protein sequence ID" value="OZG64560.1"/>
    <property type="molecule type" value="Genomic_DNA"/>
</dbReference>
<evidence type="ECO:0000256" key="1">
    <source>
        <dbReference type="SAM" id="Phobius"/>
    </source>
</evidence>
<feature type="transmembrane region" description="Helical" evidence="1">
    <location>
        <begin position="186"/>
        <end position="210"/>
    </location>
</feature>
<keyword evidence="3" id="KW-1185">Reference proteome</keyword>
<evidence type="ECO:0000313" key="2">
    <source>
        <dbReference type="EMBL" id="OZG64560.1"/>
    </source>
</evidence>
<gene>
    <name evidence="2" type="ORF">BHAP_1021</name>
</gene>
<feature type="transmembrane region" description="Helical" evidence="1">
    <location>
        <begin position="150"/>
        <end position="171"/>
    </location>
</feature>
<evidence type="ECO:0000313" key="3">
    <source>
        <dbReference type="Proteomes" id="UP000216074"/>
    </source>
</evidence>
<organism evidence="2 3">
    <name type="scientific">Bifidobacterium hapali</name>
    <dbReference type="NCBI Taxonomy" id="1630172"/>
    <lineage>
        <taxon>Bacteria</taxon>
        <taxon>Bacillati</taxon>
        <taxon>Actinomycetota</taxon>
        <taxon>Actinomycetes</taxon>
        <taxon>Bifidobacteriales</taxon>
        <taxon>Bifidobacteriaceae</taxon>
        <taxon>Bifidobacterium</taxon>
    </lineage>
</organism>
<comment type="caution">
    <text evidence="2">The sequence shown here is derived from an EMBL/GenBank/DDBJ whole genome shotgun (WGS) entry which is preliminary data.</text>
</comment>
<reference evidence="2 3" key="1">
    <citation type="journal article" date="2017" name="BMC Genomics">
        <title>Comparative genomic and phylogenomic analyses of the Bifidobacteriaceae family.</title>
        <authorList>
            <person name="Lugli G.A."/>
            <person name="Milani C."/>
            <person name="Turroni F."/>
            <person name="Duranti S."/>
            <person name="Mancabelli L."/>
            <person name="Mangifesta M."/>
            <person name="Ferrario C."/>
            <person name="Modesto M."/>
            <person name="Mattarelli P."/>
            <person name="Jiri K."/>
            <person name="van Sinderen D."/>
            <person name="Ventura M."/>
        </authorList>
    </citation>
    <scope>NUCLEOTIDE SEQUENCE [LARGE SCALE GENOMIC DNA]</scope>
    <source>
        <strain evidence="2 3">DSM 100202</strain>
    </source>
</reference>
<dbReference type="OrthoDB" id="3238956at2"/>
<dbReference type="AlphaFoldDB" id="A0A261FZG1"/>
<dbReference type="RefSeq" id="WP_094729645.1">
    <property type="nucleotide sequence ID" value="NZ_MWWY01000021.1"/>
</dbReference>
<name>A0A261FZG1_9BIFI</name>
<keyword evidence="1" id="KW-0812">Transmembrane</keyword>
<accession>A0A261FZG1</accession>
<keyword evidence="1" id="KW-0472">Membrane</keyword>
<feature type="transmembrane region" description="Helical" evidence="1">
    <location>
        <begin position="118"/>
        <end position="138"/>
    </location>
</feature>
<keyword evidence="1" id="KW-1133">Transmembrane helix</keyword>
<feature type="transmembrane region" description="Helical" evidence="1">
    <location>
        <begin position="74"/>
        <end position="98"/>
    </location>
</feature>
<feature type="transmembrane region" description="Helical" evidence="1">
    <location>
        <begin position="29"/>
        <end position="62"/>
    </location>
</feature>